<comment type="caution">
    <text evidence="1">The sequence shown here is derived from an EMBL/GenBank/DDBJ whole genome shotgun (WGS) entry which is preliminary data.</text>
</comment>
<accession>A0ABQ5C8M8</accession>
<sequence length="85" mass="9719">MLQSPPVRRALSSRLKLRHLRKVRVQRKDADTSFEIGPHAPRLFDKSRFSSILINPKVLDLLGSANTFLRSRHMKRVGEQLSSLG</sequence>
<dbReference type="Proteomes" id="UP001151760">
    <property type="component" value="Unassembled WGS sequence"/>
</dbReference>
<evidence type="ECO:0000313" key="2">
    <source>
        <dbReference type="Proteomes" id="UP001151760"/>
    </source>
</evidence>
<evidence type="ECO:0000313" key="1">
    <source>
        <dbReference type="EMBL" id="GJT22988.1"/>
    </source>
</evidence>
<reference evidence="1" key="1">
    <citation type="journal article" date="2022" name="Int. J. Mol. Sci.">
        <title>Draft Genome of Tanacetum Coccineum: Genomic Comparison of Closely Related Tanacetum-Family Plants.</title>
        <authorList>
            <person name="Yamashiro T."/>
            <person name="Shiraishi A."/>
            <person name="Nakayama K."/>
            <person name="Satake H."/>
        </authorList>
    </citation>
    <scope>NUCLEOTIDE SEQUENCE</scope>
</reference>
<gene>
    <name evidence="1" type="ORF">Tco_0892925</name>
</gene>
<dbReference type="EMBL" id="BQNB010014016">
    <property type="protein sequence ID" value="GJT22988.1"/>
    <property type="molecule type" value="Genomic_DNA"/>
</dbReference>
<protein>
    <submittedName>
        <fullName evidence="1">Uncharacterized protein</fullName>
    </submittedName>
</protein>
<name>A0ABQ5C8M8_9ASTR</name>
<reference evidence="1" key="2">
    <citation type="submission" date="2022-01" db="EMBL/GenBank/DDBJ databases">
        <authorList>
            <person name="Yamashiro T."/>
            <person name="Shiraishi A."/>
            <person name="Satake H."/>
            <person name="Nakayama K."/>
        </authorList>
    </citation>
    <scope>NUCLEOTIDE SEQUENCE</scope>
</reference>
<keyword evidence="2" id="KW-1185">Reference proteome</keyword>
<organism evidence="1 2">
    <name type="scientific">Tanacetum coccineum</name>
    <dbReference type="NCBI Taxonomy" id="301880"/>
    <lineage>
        <taxon>Eukaryota</taxon>
        <taxon>Viridiplantae</taxon>
        <taxon>Streptophyta</taxon>
        <taxon>Embryophyta</taxon>
        <taxon>Tracheophyta</taxon>
        <taxon>Spermatophyta</taxon>
        <taxon>Magnoliopsida</taxon>
        <taxon>eudicotyledons</taxon>
        <taxon>Gunneridae</taxon>
        <taxon>Pentapetalae</taxon>
        <taxon>asterids</taxon>
        <taxon>campanulids</taxon>
        <taxon>Asterales</taxon>
        <taxon>Asteraceae</taxon>
        <taxon>Asteroideae</taxon>
        <taxon>Anthemideae</taxon>
        <taxon>Anthemidinae</taxon>
        <taxon>Tanacetum</taxon>
    </lineage>
</organism>
<proteinExistence type="predicted"/>